<feature type="transmembrane region" description="Helical" evidence="1">
    <location>
        <begin position="81"/>
        <end position="98"/>
    </location>
</feature>
<organism evidence="2 3">
    <name type="scientific">Oxytricha trifallax</name>
    <dbReference type="NCBI Taxonomy" id="1172189"/>
    <lineage>
        <taxon>Eukaryota</taxon>
        <taxon>Sar</taxon>
        <taxon>Alveolata</taxon>
        <taxon>Ciliophora</taxon>
        <taxon>Intramacronucleata</taxon>
        <taxon>Spirotrichea</taxon>
        <taxon>Stichotrichia</taxon>
        <taxon>Sporadotrichida</taxon>
        <taxon>Oxytrichidae</taxon>
        <taxon>Oxytrichinae</taxon>
        <taxon>Oxytricha</taxon>
    </lineage>
</organism>
<keyword evidence="1" id="KW-0812">Transmembrane</keyword>
<dbReference type="EMBL" id="ARYC01016990">
    <property type="protein sequence ID" value="KEJ82565.1"/>
    <property type="molecule type" value="Genomic_DNA"/>
</dbReference>
<gene>
    <name evidence="2" type="ORF">OXYTRIMIC_807</name>
</gene>
<dbReference type="AlphaFoldDB" id="A0A073HZB8"/>
<proteinExistence type="predicted"/>
<keyword evidence="3" id="KW-1185">Reference proteome</keyword>
<dbReference type="Proteomes" id="UP000053232">
    <property type="component" value="Unassembled WGS sequence"/>
</dbReference>
<protein>
    <submittedName>
        <fullName evidence="2">Uncharacterized protein</fullName>
    </submittedName>
</protein>
<sequence length="99" mass="11382">MFADAANSKCLSCCCPNCSSSAANANAAQLYNKRWPPINHNNQTRKKQLLHQIFRSLLKYPKFGNQNFLEFPNQFLEVPKIFGVYVVVCMIIRLFQLLL</sequence>
<comment type="caution">
    <text evidence="2">The sequence shown here is derived from an EMBL/GenBank/DDBJ whole genome shotgun (WGS) entry which is preliminary data.</text>
</comment>
<keyword evidence="1" id="KW-0472">Membrane</keyword>
<reference evidence="3" key="1">
    <citation type="journal article" date="2014" name="Cell">
        <title>The Architecture of a Scrambled Genome Reveals Massive Levels of Genomic Rearrangement during Development.</title>
        <authorList>
            <person name="Chen X."/>
            <person name="Bracht J.R."/>
            <person name="Goldman A.D."/>
            <person name="Dolzhenko E."/>
            <person name="Clay D.M."/>
            <person name="Swart E.C."/>
            <person name="Perlman D.H."/>
            <person name="Doak T.G."/>
            <person name="Stuart A."/>
            <person name="Amemiya C.T."/>
            <person name="Sebra R.P."/>
            <person name="Landweber L.F."/>
        </authorList>
    </citation>
    <scope>NUCLEOTIDE SEQUENCE [LARGE SCALE GENOMIC DNA]</scope>
    <source>
        <strain evidence="3">JRB310</strain>
    </source>
</reference>
<evidence type="ECO:0000313" key="3">
    <source>
        <dbReference type="Proteomes" id="UP000053232"/>
    </source>
</evidence>
<evidence type="ECO:0000256" key="1">
    <source>
        <dbReference type="SAM" id="Phobius"/>
    </source>
</evidence>
<name>A0A073HZB8_9SPIT</name>
<accession>A0A073HZB8</accession>
<keyword evidence="1" id="KW-1133">Transmembrane helix</keyword>
<evidence type="ECO:0000313" key="2">
    <source>
        <dbReference type="EMBL" id="KEJ82565.1"/>
    </source>
</evidence>